<gene>
    <name evidence="2" type="ORF">WN944_007119</name>
</gene>
<organism evidence="2 3">
    <name type="scientific">Citrus x changshan-huyou</name>
    <dbReference type="NCBI Taxonomy" id="2935761"/>
    <lineage>
        <taxon>Eukaryota</taxon>
        <taxon>Viridiplantae</taxon>
        <taxon>Streptophyta</taxon>
        <taxon>Embryophyta</taxon>
        <taxon>Tracheophyta</taxon>
        <taxon>Spermatophyta</taxon>
        <taxon>Magnoliopsida</taxon>
        <taxon>eudicotyledons</taxon>
        <taxon>Gunneridae</taxon>
        <taxon>Pentapetalae</taxon>
        <taxon>rosids</taxon>
        <taxon>malvids</taxon>
        <taxon>Sapindales</taxon>
        <taxon>Rutaceae</taxon>
        <taxon>Aurantioideae</taxon>
        <taxon>Citrus</taxon>
    </lineage>
</organism>
<evidence type="ECO:0000313" key="3">
    <source>
        <dbReference type="Proteomes" id="UP001428341"/>
    </source>
</evidence>
<reference evidence="2 3" key="1">
    <citation type="submission" date="2024-05" db="EMBL/GenBank/DDBJ databases">
        <title>Haplotype-resolved chromosome-level genome assembly of Huyou (Citrus changshanensis).</title>
        <authorList>
            <person name="Miao C."/>
            <person name="Chen W."/>
            <person name="Wu Y."/>
            <person name="Wang L."/>
            <person name="Zhao S."/>
            <person name="Grierson D."/>
            <person name="Xu C."/>
            <person name="Chen K."/>
        </authorList>
    </citation>
    <scope>NUCLEOTIDE SEQUENCE [LARGE SCALE GENOMIC DNA]</scope>
    <source>
        <strain evidence="2">01-14</strain>
        <tissue evidence="2">Leaf</tissue>
    </source>
</reference>
<proteinExistence type="predicted"/>
<evidence type="ECO:0000313" key="2">
    <source>
        <dbReference type="EMBL" id="KAK9215116.1"/>
    </source>
</evidence>
<name>A0AAP0QTW7_9ROSI</name>
<dbReference type="AlphaFoldDB" id="A0AAP0QTW7"/>
<accession>A0AAP0QTW7</accession>
<keyword evidence="3" id="KW-1185">Reference proteome</keyword>
<evidence type="ECO:0000256" key="1">
    <source>
        <dbReference type="SAM" id="MobiDB-lite"/>
    </source>
</evidence>
<dbReference type="Proteomes" id="UP001428341">
    <property type="component" value="Unassembled WGS sequence"/>
</dbReference>
<sequence length="189" mass="22556">MATQIATLSSRLIQHRKTKGSKKIWPTTSHQHSERWTHHNSDQINDDHVKGKKMKMKMKMKRKPKHWAQERSRLGFWYVTTSIRYILSKARAFYNEFCSEKYDDNPKVFEQVMIADPYFSIPVIPPPMRRGFQRREAPVLGKDQRLDEAARMEREQEEENHVLQKSSFEVSFHQIKPTGWDDDYYGLID</sequence>
<comment type="caution">
    <text evidence="2">The sequence shown here is derived from an EMBL/GenBank/DDBJ whole genome shotgun (WGS) entry which is preliminary data.</text>
</comment>
<feature type="compositionally biased region" description="Basic and acidic residues" evidence="1">
    <location>
        <begin position="31"/>
        <end position="43"/>
    </location>
</feature>
<dbReference type="EMBL" id="JBCGBO010000003">
    <property type="protein sequence ID" value="KAK9215116.1"/>
    <property type="molecule type" value="Genomic_DNA"/>
</dbReference>
<protein>
    <submittedName>
        <fullName evidence="2">Uncharacterized protein</fullName>
    </submittedName>
</protein>
<feature type="region of interest" description="Disordered" evidence="1">
    <location>
        <begin position="19"/>
        <end position="43"/>
    </location>
</feature>